<proteinExistence type="predicted"/>
<protein>
    <submittedName>
        <fullName evidence="2">Uncharacterized protein</fullName>
    </submittedName>
</protein>
<sequence>MDCGTGLCRADTSARRKAEDAGATPEAAAQIKREAGLDGFERNLSEKTTGRTASIKKKLRPGEDGGVSEPLHLQQPG</sequence>
<evidence type="ECO:0000313" key="3">
    <source>
        <dbReference type="Proteomes" id="UP000254938"/>
    </source>
</evidence>
<evidence type="ECO:0000256" key="1">
    <source>
        <dbReference type="SAM" id="MobiDB-lite"/>
    </source>
</evidence>
<accession>A0A377TKL0</accession>
<gene>
    <name evidence="2" type="ORF">NCTC9140_00037</name>
</gene>
<dbReference type="Proteomes" id="UP000254938">
    <property type="component" value="Unassembled WGS sequence"/>
</dbReference>
<dbReference type="AlphaFoldDB" id="A0A377TKL0"/>
<reference evidence="2 3" key="1">
    <citation type="submission" date="2018-06" db="EMBL/GenBank/DDBJ databases">
        <authorList>
            <consortium name="Pathogen Informatics"/>
            <person name="Doyle S."/>
        </authorList>
    </citation>
    <scope>NUCLEOTIDE SEQUENCE [LARGE SCALE GENOMIC DNA]</scope>
    <source>
        <strain evidence="2 3">NCTC9140</strain>
    </source>
</reference>
<feature type="compositionally biased region" description="Basic and acidic residues" evidence="1">
    <location>
        <begin position="31"/>
        <end position="49"/>
    </location>
</feature>
<name>A0A377TKL0_KLEPN</name>
<dbReference type="EMBL" id="UGKQ01000001">
    <property type="protein sequence ID" value="STS78407.1"/>
    <property type="molecule type" value="Genomic_DNA"/>
</dbReference>
<evidence type="ECO:0000313" key="2">
    <source>
        <dbReference type="EMBL" id="STS78407.1"/>
    </source>
</evidence>
<feature type="region of interest" description="Disordered" evidence="1">
    <location>
        <begin position="1"/>
        <end position="77"/>
    </location>
</feature>
<organism evidence="2 3">
    <name type="scientific">Klebsiella pneumoniae</name>
    <dbReference type="NCBI Taxonomy" id="573"/>
    <lineage>
        <taxon>Bacteria</taxon>
        <taxon>Pseudomonadati</taxon>
        <taxon>Pseudomonadota</taxon>
        <taxon>Gammaproteobacteria</taxon>
        <taxon>Enterobacterales</taxon>
        <taxon>Enterobacteriaceae</taxon>
        <taxon>Klebsiella/Raoultella group</taxon>
        <taxon>Klebsiella</taxon>
        <taxon>Klebsiella pneumoniae complex</taxon>
    </lineage>
</organism>